<keyword evidence="1" id="KW-0472">Membrane</keyword>
<dbReference type="AlphaFoldDB" id="A0A0S4VKC6"/>
<keyword evidence="1 2" id="KW-0812">Transmembrane</keyword>
<feature type="transmembrane region" description="Helical" evidence="1">
    <location>
        <begin position="12"/>
        <end position="32"/>
    </location>
</feature>
<feature type="transmembrane region" description="Helical" evidence="1">
    <location>
        <begin position="121"/>
        <end position="142"/>
    </location>
</feature>
<evidence type="ECO:0000256" key="1">
    <source>
        <dbReference type="SAM" id="Phobius"/>
    </source>
</evidence>
<proteinExistence type="predicted"/>
<feature type="transmembrane region" description="Helical" evidence="1">
    <location>
        <begin position="340"/>
        <end position="359"/>
    </location>
</feature>
<feature type="transmembrane region" description="Helical" evidence="1">
    <location>
        <begin position="307"/>
        <end position="328"/>
    </location>
</feature>
<organism evidence="2">
    <name type="scientific">Ralstonia solanacearum</name>
    <name type="common">Pseudomonas solanacearum</name>
    <dbReference type="NCBI Taxonomy" id="305"/>
    <lineage>
        <taxon>Bacteria</taxon>
        <taxon>Pseudomonadati</taxon>
        <taxon>Pseudomonadota</taxon>
        <taxon>Betaproteobacteria</taxon>
        <taxon>Burkholderiales</taxon>
        <taxon>Burkholderiaceae</taxon>
        <taxon>Ralstonia</taxon>
        <taxon>Ralstonia solanacearum species complex</taxon>
    </lineage>
</organism>
<dbReference type="EMBL" id="LN899825">
    <property type="protein sequence ID" value="CUV34800.1"/>
    <property type="molecule type" value="Genomic_DNA"/>
</dbReference>
<feature type="transmembrane region" description="Helical" evidence="1">
    <location>
        <begin position="190"/>
        <end position="212"/>
    </location>
</feature>
<feature type="transmembrane region" description="Helical" evidence="1">
    <location>
        <begin position="278"/>
        <end position="295"/>
    </location>
</feature>
<sequence length="569" mass="62091">MQMKTRFDGGYLIFLLGIITLTTTVYAVWTHFSPVPYADQWDGTIGFYLRALQNPWQAFFELHNEHRLTFSRLFFYADIRYFGGRNVLLLVANVVLAGLLAAVFFRVVIRNGAPQDRETRIGLAGLILVFVFSWVQGANFAWGFQNQWFAVNLFSLLAFHYLELAGDAYRRGSSPESNALLAKALLSGSVAALSMASGLLVFPILVVQALYLRFSRRTVWLLVTTTAATWIAYFFDWKGLSGNAHLLTALREHPAEALQYVLLYLGAPAYLLSRSEPIAYAGGATVLLTFACLVLKALRSRAPAPAISLLAFALFAISNAVTTASGRLSIGVEHALQSRYTTASLAAWLALILFATLNFDSQKGRKSVLVTAVIVSLFVASGQRFTSVNSNHAAFSRRFAGLALRSHVYDLDITGAVYPLPEPLSIISQAAEQANVSIFALDQPDYFVPPSHVTATSICDGHIDKIAATTAPGMYRAEGWIFDAGEKRVPRDVVVTDADGATLGTGVTGKEYYGALEIKDPNALYRGWSALFKAPTLITPLIVAPTSQGTYCKLQETGTAYNVDKTSAP</sequence>
<name>A0A0S4VKC6_RALSL</name>
<accession>A0A0S4VKC6</accession>
<evidence type="ECO:0000313" key="2">
    <source>
        <dbReference type="EMBL" id="CUV34800.1"/>
    </source>
</evidence>
<feature type="transmembrane region" description="Helical" evidence="1">
    <location>
        <begin position="87"/>
        <end position="109"/>
    </location>
</feature>
<feature type="transmembrane region" description="Helical" evidence="1">
    <location>
        <begin position="218"/>
        <end position="235"/>
    </location>
</feature>
<feature type="transmembrane region" description="Helical" evidence="1">
    <location>
        <begin position="368"/>
        <end position="386"/>
    </location>
</feature>
<reference evidence="2" key="1">
    <citation type="submission" date="2015-10" db="EMBL/GenBank/DDBJ databases">
        <authorList>
            <person name="Gilbert D.G."/>
        </authorList>
    </citation>
    <scope>NUCLEOTIDE SEQUENCE</scope>
    <source>
        <strain evidence="2">Phyl III-seqv23</strain>
    </source>
</reference>
<protein>
    <submittedName>
        <fullName evidence="2">Putative transmembrane protein</fullName>
    </submittedName>
</protein>
<gene>
    <name evidence="2" type="ORF">TD1301_v1_1060024</name>
</gene>
<keyword evidence="1" id="KW-1133">Transmembrane helix</keyword>